<evidence type="ECO:0000313" key="1">
    <source>
        <dbReference type="EnsemblPlants" id="TuG1812G0200000778.01.T01.cds353813"/>
    </source>
</evidence>
<reference evidence="1" key="2">
    <citation type="submission" date="2018-03" db="EMBL/GenBank/DDBJ databases">
        <title>The Triticum urartu genome reveals the dynamic nature of wheat genome evolution.</title>
        <authorList>
            <person name="Ling H."/>
            <person name="Ma B."/>
            <person name="Shi X."/>
            <person name="Liu H."/>
            <person name="Dong L."/>
            <person name="Sun H."/>
            <person name="Cao Y."/>
            <person name="Gao Q."/>
            <person name="Zheng S."/>
            <person name="Li Y."/>
            <person name="Yu Y."/>
            <person name="Du H."/>
            <person name="Qi M."/>
            <person name="Li Y."/>
            <person name="Yu H."/>
            <person name="Cui Y."/>
            <person name="Wang N."/>
            <person name="Chen C."/>
            <person name="Wu H."/>
            <person name="Zhao Y."/>
            <person name="Zhang J."/>
            <person name="Li Y."/>
            <person name="Zhou W."/>
            <person name="Zhang B."/>
            <person name="Hu W."/>
            <person name="Eijk M."/>
            <person name="Tang J."/>
            <person name="Witsenboer H."/>
            <person name="Zhao S."/>
            <person name="Li Z."/>
            <person name="Zhang A."/>
            <person name="Wang D."/>
            <person name="Liang C."/>
        </authorList>
    </citation>
    <scope>NUCLEOTIDE SEQUENCE [LARGE SCALE GENOMIC DNA]</scope>
    <source>
        <strain evidence="1">cv. G1812</strain>
    </source>
</reference>
<sequence length="179" mass="19285">MLLGVTGCVAVRDGGGTLLEGDVDEAVVGAPRSVHDHAGLDEVVDGPLDLPHVDAAGEEEVPVEHVAVPVLLGRPAADPARPGSAAGAGEVAHGLEAVGYALVRRQRLLRDHVPHEAHEVRVGQAGRARADVGARRVEAVGAQRRRVRQQVRRLPRHLRGLKERHHVRLRPRLQMIEHL</sequence>
<dbReference type="Proteomes" id="UP000015106">
    <property type="component" value="Chromosome 2"/>
</dbReference>
<protein>
    <submittedName>
        <fullName evidence="1">Uncharacterized protein</fullName>
    </submittedName>
</protein>
<dbReference type="EnsemblPlants" id="TuG1812G0200000778.01.T01">
    <property type="protein sequence ID" value="TuG1812G0200000778.01.T01.cds353813"/>
    <property type="gene ID" value="TuG1812G0200000778.01"/>
</dbReference>
<proteinExistence type="predicted"/>
<name>A0A8R7P9R9_TRIUA</name>
<dbReference type="Gramene" id="TuG1812G0200000778.01.T01">
    <property type="protein sequence ID" value="TuG1812G0200000778.01.T01.cds353813"/>
    <property type="gene ID" value="TuG1812G0200000778.01"/>
</dbReference>
<evidence type="ECO:0000313" key="2">
    <source>
        <dbReference type="Proteomes" id="UP000015106"/>
    </source>
</evidence>
<reference evidence="1" key="3">
    <citation type="submission" date="2022-06" db="UniProtKB">
        <authorList>
            <consortium name="EnsemblPlants"/>
        </authorList>
    </citation>
    <scope>IDENTIFICATION</scope>
</reference>
<accession>A0A8R7P9R9</accession>
<reference evidence="2" key="1">
    <citation type="journal article" date="2013" name="Nature">
        <title>Draft genome of the wheat A-genome progenitor Triticum urartu.</title>
        <authorList>
            <person name="Ling H.Q."/>
            <person name="Zhao S."/>
            <person name="Liu D."/>
            <person name="Wang J."/>
            <person name="Sun H."/>
            <person name="Zhang C."/>
            <person name="Fan H."/>
            <person name="Li D."/>
            <person name="Dong L."/>
            <person name="Tao Y."/>
            <person name="Gao C."/>
            <person name="Wu H."/>
            <person name="Li Y."/>
            <person name="Cui Y."/>
            <person name="Guo X."/>
            <person name="Zheng S."/>
            <person name="Wang B."/>
            <person name="Yu K."/>
            <person name="Liang Q."/>
            <person name="Yang W."/>
            <person name="Lou X."/>
            <person name="Chen J."/>
            <person name="Feng M."/>
            <person name="Jian J."/>
            <person name="Zhang X."/>
            <person name="Luo G."/>
            <person name="Jiang Y."/>
            <person name="Liu J."/>
            <person name="Wang Z."/>
            <person name="Sha Y."/>
            <person name="Zhang B."/>
            <person name="Wu H."/>
            <person name="Tang D."/>
            <person name="Shen Q."/>
            <person name="Xue P."/>
            <person name="Zou S."/>
            <person name="Wang X."/>
            <person name="Liu X."/>
            <person name="Wang F."/>
            <person name="Yang Y."/>
            <person name="An X."/>
            <person name="Dong Z."/>
            <person name="Zhang K."/>
            <person name="Zhang X."/>
            <person name="Luo M.C."/>
            <person name="Dvorak J."/>
            <person name="Tong Y."/>
            <person name="Wang J."/>
            <person name="Yang H."/>
            <person name="Li Z."/>
            <person name="Wang D."/>
            <person name="Zhang A."/>
            <person name="Wang J."/>
        </authorList>
    </citation>
    <scope>NUCLEOTIDE SEQUENCE</scope>
    <source>
        <strain evidence="2">cv. G1812</strain>
    </source>
</reference>
<organism evidence="1 2">
    <name type="scientific">Triticum urartu</name>
    <name type="common">Red wild einkorn</name>
    <name type="synonym">Crithodium urartu</name>
    <dbReference type="NCBI Taxonomy" id="4572"/>
    <lineage>
        <taxon>Eukaryota</taxon>
        <taxon>Viridiplantae</taxon>
        <taxon>Streptophyta</taxon>
        <taxon>Embryophyta</taxon>
        <taxon>Tracheophyta</taxon>
        <taxon>Spermatophyta</taxon>
        <taxon>Magnoliopsida</taxon>
        <taxon>Liliopsida</taxon>
        <taxon>Poales</taxon>
        <taxon>Poaceae</taxon>
        <taxon>BOP clade</taxon>
        <taxon>Pooideae</taxon>
        <taxon>Triticodae</taxon>
        <taxon>Triticeae</taxon>
        <taxon>Triticinae</taxon>
        <taxon>Triticum</taxon>
    </lineage>
</organism>
<dbReference type="AlphaFoldDB" id="A0A8R7P9R9"/>
<keyword evidence="2" id="KW-1185">Reference proteome</keyword>